<comment type="similarity">
    <text evidence="1">Belongs to the short-chain dehydrogenases/reductases (SDR) family.</text>
</comment>
<dbReference type="PANTHER" id="PTHR48107:SF7">
    <property type="entry name" value="RE15974P"/>
    <property type="match status" value="1"/>
</dbReference>
<name>A0ABT8SQJ0_9HYPH</name>
<dbReference type="Pfam" id="PF13561">
    <property type="entry name" value="adh_short_C2"/>
    <property type="match status" value="1"/>
</dbReference>
<dbReference type="InterPro" id="IPR036291">
    <property type="entry name" value="NAD(P)-bd_dom_sf"/>
</dbReference>
<evidence type="ECO:0000256" key="2">
    <source>
        <dbReference type="ARBA" id="ARBA00023002"/>
    </source>
</evidence>
<dbReference type="CDD" id="cd05362">
    <property type="entry name" value="THN_reductase-like_SDR_c"/>
    <property type="match status" value="1"/>
</dbReference>
<dbReference type="EMBL" id="JAUKWQ010000001">
    <property type="protein sequence ID" value="MDO1580725.1"/>
    <property type="molecule type" value="Genomic_DNA"/>
</dbReference>
<dbReference type="SMART" id="SM00822">
    <property type="entry name" value="PKS_KR"/>
    <property type="match status" value="1"/>
</dbReference>
<evidence type="ECO:0000256" key="1">
    <source>
        <dbReference type="ARBA" id="ARBA00006484"/>
    </source>
</evidence>
<dbReference type="InterPro" id="IPR002347">
    <property type="entry name" value="SDR_fam"/>
</dbReference>
<evidence type="ECO:0000313" key="5">
    <source>
        <dbReference type="Proteomes" id="UP001169006"/>
    </source>
</evidence>
<keyword evidence="2" id="KW-0560">Oxidoreductase</keyword>
<feature type="domain" description="Ketoreductase" evidence="3">
    <location>
        <begin position="7"/>
        <end position="185"/>
    </location>
</feature>
<proteinExistence type="inferred from homology"/>
<accession>A0ABT8SQJ0</accession>
<evidence type="ECO:0000313" key="4">
    <source>
        <dbReference type="EMBL" id="MDO1580725.1"/>
    </source>
</evidence>
<reference evidence="4" key="2">
    <citation type="submission" date="2023-07" db="EMBL/GenBank/DDBJ databases">
        <authorList>
            <person name="Sun H."/>
        </authorList>
    </citation>
    <scope>NUCLEOTIDE SEQUENCE</scope>
    <source>
        <strain evidence="4">05753</strain>
    </source>
</reference>
<dbReference type="RefSeq" id="WP_302074881.1">
    <property type="nucleotide sequence ID" value="NZ_JAUKWQ010000001.1"/>
</dbReference>
<dbReference type="InterPro" id="IPR057326">
    <property type="entry name" value="KR_dom"/>
</dbReference>
<dbReference type="Proteomes" id="UP001169006">
    <property type="component" value="Unassembled WGS sequence"/>
</dbReference>
<dbReference type="Gene3D" id="3.40.50.720">
    <property type="entry name" value="NAD(P)-binding Rossmann-like Domain"/>
    <property type="match status" value="1"/>
</dbReference>
<comment type="caution">
    <text evidence="4">The sequence shown here is derived from an EMBL/GenBank/DDBJ whole genome shotgun (WGS) entry which is preliminary data.</text>
</comment>
<organism evidence="4 5">
    <name type="scientific">Rhizobium oryzicola</name>
    <dbReference type="NCBI Taxonomy" id="1232668"/>
    <lineage>
        <taxon>Bacteria</taxon>
        <taxon>Pseudomonadati</taxon>
        <taxon>Pseudomonadota</taxon>
        <taxon>Alphaproteobacteria</taxon>
        <taxon>Hyphomicrobiales</taxon>
        <taxon>Rhizobiaceae</taxon>
        <taxon>Rhizobium/Agrobacterium group</taxon>
        <taxon>Rhizobium</taxon>
    </lineage>
</organism>
<reference evidence="4" key="1">
    <citation type="journal article" date="2015" name="Int. J. Syst. Evol. Microbiol.">
        <title>Rhizobium oryzicola sp. nov., potential plant-growth-promoting endophytic bacteria isolated from rice roots.</title>
        <authorList>
            <person name="Zhang X.X."/>
            <person name="Gao J.S."/>
            <person name="Cao Y.H."/>
            <person name="Sheirdil R.A."/>
            <person name="Wang X.C."/>
            <person name="Zhang L."/>
        </authorList>
    </citation>
    <scope>NUCLEOTIDE SEQUENCE</scope>
    <source>
        <strain evidence="4">05753</strain>
    </source>
</reference>
<dbReference type="PRINTS" id="PR00080">
    <property type="entry name" value="SDRFAMILY"/>
</dbReference>
<dbReference type="SUPFAM" id="SSF51735">
    <property type="entry name" value="NAD(P)-binding Rossmann-fold domains"/>
    <property type="match status" value="1"/>
</dbReference>
<dbReference type="PANTHER" id="PTHR48107">
    <property type="entry name" value="NADPH-DEPENDENT ALDEHYDE REDUCTASE-LIKE PROTEIN, CHLOROPLASTIC-RELATED"/>
    <property type="match status" value="1"/>
</dbReference>
<evidence type="ECO:0000259" key="3">
    <source>
        <dbReference type="SMART" id="SM00822"/>
    </source>
</evidence>
<protein>
    <submittedName>
        <fullName evidence="4">SDR family oxidoreductase</fullName>
    </submittedName>
</protein>
<dbReference type="PRINTS" id="PR00081">
    <property type="entry name" value="GDHRDH"/>
</dbReference>
<gene>
    <name evidence="4" type="ORF">Q2T52_01330</name>
</gene>
<keyword evidence="5" id="KW-1185">Reference proteome</keyword>
<sequence length="246" mass="25652">MSTTENRVAIVTGGSKGIGAAISERLAADGFAVVLNYSSDAEAARGVVEKITKAGGQALAVQADIGDAGAAKLLFDKAEEAFGQVDVLVNNAGIMALKPLAETDDDAFERHIAVNLTGTFRGMREGANRLRDGGRIINFSTSIIGTYLPTYGAYAASKGGVEALTHVLAKELGKRRISVNAVAPGPVETDLFMRDKPPELVQNIMNANPQGRLGQPSDIAAVVSFLAKPESGWVSGQIIRANGAMI</sequence>